<gene>
    <name evidence="8" type="ORF">EWE75_19200</name>
</gene>
<dbReference type="PANTHER" id="PTHR43646">
    <property type="entry name" value="GLYCOSYLTRANSFERASE"/>
    <property type="match status" value="1"/>
</dbReference>
<keyword evidence="4 8" id="KW-0808">Transferase</keyword>
<dbReference type="AlphaFoldDB" id="A0A4Q6XWM5"/>
<evidence type="ECO:0000256" key="4">
    <source>
        <dbReference type="ARBA" id="ARBA00022679"/>
    </source>
</evidence>
<dbReference type="GO" id="GO:0016757">
    <property type="term" value="F:glycosyltransferase activity"/>
    <property type="evidence" value="ECO:0007669"/>
    <property type="project" value="UniProtKB-KW"/>
</dbReference>
<protein>
    <submittedName>
        <fullName evidence="8">Glycosyltransferase family 2 protein</fullName>
    </submittedName>
</protein>
<dbReference type="PANTHER" id="PTHR43646:SF2">
    <property type="entry name" value="GLYCOSYLTRANSFERASE 2-LIKE DOMAIN-CONTAINING PROTEIN"/>
    <property type="match status" value="1"/>
</dbReference>
<sequence>MHTSSLDPCQQSLPRNRLADFLPQSAAVAPKAAIAPPPLITLVLPFFNEAGYIERTIASLARQNDRRFALRLVDNASTDDSVARAEAACAQLVDVEVRFMSEATPGKIHALVTGLADIETPFLATLDADTLYPPEYIGTCIALFHANPGAAAVMAIGLCCTLGPAARRRAIWLTRLRSTLFRSKCHSGAYAQSFRTAAYKGAGGYDLSLWDYVLEDHEIVHRISRFGHLVYDTGHSCTTSDRRTDRTTVSWSVGERLLYAVIPISMMHWYFDVFLRNRFQRRELFNLNLRTLAPRPAHGMEGDVAAFCTTPQYGKPASAPSPNTTEPTTH</sequence>
<evidence type="ECO:0000256" key="6">
    <source>
        <dbReference type="SAM" id="MobiDB-lite"/>
    </source>
</evidence>
<feature type="region of interest" description="Disordered" evidence="6">
    <location>
        <begin position="311"/>
        <end position="330"/>
    </location>
</feature>
<name>A0A4Q6XWM5_9SPHN</name>
<organism evidence="8 9">
    <name type="scientific">Sphingomonas populi</name>
    <dbReference type="NCBI Taxonomy" id="2484750"/>
    <lineage>
        <taxon>Bacteria</taxon>
        <taxon>Pseudomonadati</taxon>
        <taxon>Pseudomonadota</taxon>
        <taxon>Alphaproteobacteria</taxon>
        <taxon>Sphingomonadales</taxon>
        <taxon>Sphingomonadaceae</taxon>
        <taxon>Sphingomonas</taxon>
    </lineage>
</organism>
<evidence type="ECO:0000313" key="8">
    <source>
        <dbReference type="EMBL" id="RZF61167.1"/>
    </source>
</evidence>
<dbReference type="OrthoDB" id="8455661at2"/>
<keyword evidence="5" id="KW-0472">Membrane</keyword>
<dbReference type="Gene3D" id="3.90.550.10">
    <property type="entry name" value="Spore Coat Polysaccharide Biosynthesis Protein SpsA, Chain A"/>
    <property type="match status" value="1"/>
</dbReference>
<evidence type="ECO:0000313" key="9">
    <source>
        <dbReference type="Proteomes" id="UP000292085"/>
    </source>
</evidence>
<evidence type="ECO:0000256" key="5">
    <source>
        <dbReference type="ARBA" id="ARBA00023136"/>
    </source>
</evidence>
<proteinExistence type="predicted"/>
<dbReference type="InterPro" id="IPR029044">
    <property type="entry name" value="Nucleotide-diphossugar_trans"/>
</dbReference>
<comment type="subcellular location">
    <subcellularLocation>
        <location evidence="1">Cell membrane</location>
    </subcellularLocation>
</comment>
<reference evidence="8 9" key="1">
    <citation type="submission" date="2019-02" db="EMBL/GenBank/DDBJ databases">
        <authorList>
            <person name="Li Y."/>
        </authorList>
    </citation>
    <scope>NUCLEOTIDE SEQUENCE [LARGE SCALE GENOMIC DNA]</scope>
    <source>
        <strain evidence="8 9">3-7</strain>
    </source>
</reference>
<dbReference type="EMBL" id="SGIS01000037">
    <property type="protein sequence ID" value="RZF61167.1"/>
    <property type="molecule type" value="Genomic_DNA"/>
</dbReference>
<evidence type="ECO:0000256" key="1">
    <source>
        <dbReference type="ARBA" id="ARBA00004236"/>
    </source>
</evidence>
<feature type="domain" description="Glycosyltransferase 2-like" evidence="7">
    <location>
        <begin position="42"/>
        <end position="169"/>
    </location>
</feature>
<dbReference type="CDD" id="cd00761">
    <property type="entry name" value="Glyco_tranf_GTA_type"/>
    <property type="match status" value="1"/>
</dbReference>
<accession>A0A4Q6XWM5</accession>
<keyword evidence="2" id="KW-1003">Cell membrane</keyword>
<dbReference type="GO" id="GO:0005886">
    <property type="term" value="C:plasma membrane"/>
    <property type="evidence" value="ECO:0007669"/>
    <property type="project" value="UniProtKB-SubCell"/>
</dbReference>
<dbReference type="Pfam" id="PF00535">
    <property type="entry name" value="Glycos_transf_2"/>
    <property type="match status" value="1"/>
</dbReference>
<comment type="caution">
    <text evidence="8">The sequence shown here is derived from an EMBL/GenBank/DDBJ whole genome shotgun (WGS) entry which is preliminary data.</text>
</comment>
<keyword evidence="3" id="KW-0328">Glycosyltransferase</keyword>
<dbReference type="SUPFAM" id="SSF53448">
    <property type="entry name" value="Nucleotide-diphospho-sugar transferases"/>
    <property type="match status" value="1"/>
</dbReference>
<dbReference type="Proteomes" id="UP000292085">
    <property type="component" value="Unassembled WGS sequence"/>
</dbReference>
<evidence type="ECO:0000256" key="3">
    <source>
        <dbReference type="ARBA" id="ARBA00022676"/>
    </source>
</evidence>
<evidence type="ECO:0000256" key="2">
    <source>
        <dbReference type="ARBA" id="ARBA00022475"/>
    </source>
</evidence>
<dbReference type="InterPro" id="IPR001173">
    <property type="entry name" value="Glyco_trans_2-like"/>
</dbReference>
<keyword evidence="9" id="KW-1185">Reference proteome</keyword>
<evidence type="ECO:0000259" key="7">
    <source>
        <dbReference type="Pfam" id="PF00535"/>
    </source>
</evidence>
<feature type="compositionally biased region" description="Polar residues" evidence="6">
    <location>
        <begin position="320"/>
        <end position="330"/>
    </location>
</feature>